<reference evidence="2" key="1">
    <citation type="submission" date="2017-07" db="EMBL/GenBank/DDBJ databases">
        <title>Taro Niue Genome Assembly and Annotation.</title>
        <authorList>
            <person name="Atibalentja N."/>
            <person name="Keating K."/>
            <person name="Fields C.J."/>
        </authorList>
    </citation>
    <scope>NUCLEOTIDE SEQUENCE</scope>
    <source>
        <strain evidence="2">Niue_2</strain>
        <tissue evidence="2">Leaf</tissue>
    </source>
</reference>
<gene>
    <name evidence="2" type="ORF">Taro_048708</name>
</gene>
<feature type="region of interest" description="Disordered" evidence="1">
    <location>
        <begin position="1"/>
        <end position="39"/>
    </location>
</feature>
<feature type="compositionally biased region" description="Polar residues" evidence="1">
    <location>
        <begin position="8"/>
        <end position="18"/>
    </location>
</feature>
<dbReference type="Proteomes" id="UP000652761">
    <property type="component" value="Unassembled WGS sequence"/>
</dbReference>
<accession>A0A843X8X5</accession>
<keyword evidence="3" id="KW-1185">Reference proteome</keyword>
<feature type="region of interest" description="Disordered" evidence="1">
    <location>
        <begin position="80"/>
        <end position="101"/>
    </location>
</feature>
<proteinExistence type="predicted"/>
<evidence type="ECO:0000313" key="2">
    <source>
        <dbReference type="EMBL" id="MQM15757.1"/>
    </source>
</evidence>
<sequence>MDVHDESVSTSTDANTYVNGHGCGPSSGGPLQLEARVDQGEGFPDPSLLWRLTKNLEEWCFGDFLGLPKESFNDTFNPFGGLVGDPIPLEETVESDSERGE</sequence>
<comment type="caution">
    <text evidence="2">The sequence shown here is derived from an EMBL/GenBank/DDBJ whole genome shotgun (WGS) entry which is preliminary data.</text>
</comment>
<name>A0A843X8X5_COLES</name>
<organism evidence="2 3">
    <name type="scientific">Colocasia esculenta</name>
    <name type="common">Wild taro</name>
    <name type="synonym">Arum esculentum</name>
    <dbReference type="NCBI Taxonomy" id="4460"/>
    <lineage>
        <taxon>Eukaryota</taxon>
        <taxon>Viridiplantae</taxon>
        <taxon>Streptophyta</taxon>
        <taxon>Embryophyta</taxon>
        <taxon>Tracheophyta</taxon>
        <taxon>Spermatophyta</taxon>
        <taxon>Magnoliopsida</taxon>
        <taxon>Liliopsida</taxon>
        <taxon>Araceae</taxon>
        <taxon>Aroideae</taxon>
        <taxon>Colocasieae</taxon>
        <taxon>Colocasia</taxon>
    </lineage>
</organism>
<protein>
    <submittedName>
        <fullName evidence="2">Uncharacterized protein</fullName>
    </submittedName>
</protein>
<evidence type="ECO:0000256" key="1">
    <source>
        <dbReference type="SAM" id="MobiDB-lite"/>
    </source>
</evidence>
<evidence type="ECO:0000313" key="3">
    <source>
        <dbReference type="Proteomes" id="UP000652761"/>
    </source>
</evidence>
<dbReference type="AlphaFoldDB" id="A0A843X8X5"/>
<dbReference type="EMBL" id="NMUH01006671">
    <property type="protein sequence ID" value="MQM15757.1"/>
    <property type="molecule type" value="Genomic_DNA"/>
</dbReference>